<dbReference type="OrthoDB" id="9864557at2"/>
<reference evidence="2" key="1">
    <citation type="submission" date="2016-11" db="EMBL/GenBank/DDBJ databases">
        <authorList>
            <person name="Varghese N."/>
            <person name="Submissions S."/>
        </authorList>
    </citation>
    <scope>NUCLEOTIDE SEQUENCE [LARGE SCALE GENOMIC DNA]</scope>
    <source>
        <strain evidence="2">DSM 16219</strain>
    </source>
</reference>
<accession>A0A1M6Y682</accession>
<sequence>MMHTPNNSRCGKDLAAPSSPDEFCNLTEQKAGLLGKYSEATHEINSALDEEDFSKVPVGIKKRREVIKRVNILDKKIEQAMFVLRMDCLSEKDQERVEESIKHIEEIVSLLIADEQKCLSRVRARYDAAKSGILDMQEKRKMSRGYRFNNGPRAARFVDSQVG</sequence>
<dbReference type="RefSeq" id="WP_139264892.1">
    <property type="nucleotide sequence ID" value="NZ_FQZU01000047.1"/>
</dbReference>
<dbReference type="STRING" id="1121393.SAMN02745216_04679"/>
<dbReference type="Proteomes" id="UP000183994">
    <property type="component" value="Unassembled WGS sequence"/>
</dbReference>
<evidence type="ECO:0008006" key="3">
    <source>
        <dbReference type="Google" id="ProtNLM"/>
    </source>
</evidence>
<keyword evidence="2" id="KW-1185">Reference proteome</keyword>
<dbReference type="AlphaFoldDB" id="A0A1M6Y682"/>
<dbReference type="EMBL" id="FQZU01000047">
    <property type="protein sequence ID" value="SHL13741.1"/>
    <property type="molecule type" value="Genomic_DNA"/>
</dbReference>
<proteinExistence type="predicted"/>
<protein>
    <recommendedName>
        <fullName evidence="3">FlgN protein</fullName>
    </recommendedName>
</protein>
<organism evidence="1 2">
    <name type="scientific">Desulfatibacillum alkenivorans DSM 16219</name>
    <dbReference type="NCBI Taxonomy" id="1121393"/>
    <lineage>
        <taxon>Bacteria</taxon>
        <taxon>Pseudomonadati</taxon>
        <taxon>Thermodesulfobacteriota</taxon>
        <taxon>Desulfobacteria</taxon>
        <taxon>Desulfobacterales</taxon>
        <taxon>Desulfatibacillaceae</taxon>
        <taxon>Desulfatibacillum</taxon>
    </lineage>
</organism>
<evidence type="ECO:0000313" key="1">
    <source>
        <dbReference type="EMBL" id="SHL13741.1"/>
    </source>
</evidence>
<gene>
    <name evidence="1" type="ORF">SAMN02745216_04679</name>
</gene>
<name>A0A1M6Y682_9BACT</name>
<evidence type="ECO:0000313" key="2">
    <source>
        <dbReference type="Proteomes" id="UP000183994"/>
    </source>
</evidence>